<evidence type="ECO:0000313" key="2">
    <source>
        <dbReference type="Proteomes" id="UP000033636"/>
    </source>
</evidence>
<dbReference type="EMBL" id="JZWT02000001">
    <property type="protein sequence ID" value="MFB6489679.1"/>
    <property type="molecule type" value="Genomic_DNA"/>
</dbReference>
<protein>
    <submittedName>
        <fullName evidence="1">Flagellar biosynthesis protein FlaG</fullName>
    </submittedName>
</protein>
<reference evidence="1" key="1">
    <citation type="submission" date="2024-07" db="EMBL/GenBank/DDBJ databases">
        <title>Metagenome and Metagenome-Assembled Genomes of Archaea from a hot spring from the geothermal field of Los Azufres, Mexico.</title>
        <authorList>
            <person name="Marin-Paredes R."/>
            <person name="Martinez-Romero E."/>
            <person name="Servin-Garciduenas L.E."/>
        </authorList>
    </citation>
    <scope>NUCLEOTIDE SEQUENCE</scope>
</reference>
<keyword evidence="1" id="KW-0966">Cell projection</keyword>
<name>A0ACC6UYX3_9CREN</name>
<keyword evidence="1" id="KW-0969">Cilium</keyword>
<proteinExistence type="predicted"/>
<organism evidence="1 2">
    <name type="scientific">Thermoproteus sp. AZ2</name>
    <dbReference type="NCBI Taxonomy" id="1609232"/>
    <lineage>
        <taxon>Archaea</taxon>
        <taxon>Thermoproteota</taxon>
        <taxon>Thermoprotei</taxon>
        <taxon>Thermoproteales</taxon>
        <taxon>Thermoproteaceae</taxon>
        <taxon>Thermoproteus</taxon>
    </lineage>
</organism>
<dbReference type="Proteomes" id="UP000033636">
    <property type="component" value="Unassembled WGS sequence"/>
</dbReference>
<comment type="caution">
    <text evidence="1">The sequence shown here is derived from an EMBL/GenBank/DDBJ whole genome shotgun (WGS) entry which is preliminary data.</text>
</comment>
<accession>A0ACC6UYX3</accession>
<sequence length="137" mass="14180">MRGISEIVASILLVVVSLALLAIALPIYFNLLNAARSALAAQGGAPRCSAEIVAVANESGNASIALYNYGTTGCQIQYALCLTAMGDLQTAGSTPLVYRANAYAPPASLLVINTTLPYNSTLCPRYAVVANGERIST</sequence>
<keyword evidence="1" id="KW-0282">Flagellum</keyword>
<gene>
    <name evidence="1" type="ORF">TU35_000270</name>
</gene>
<evidence type="ECO:0000313" key="1">
    <source>
        <dbReference type="EMBL" id="MFB6489679.1"/>
    </source>
</evidence>